<proteinExistence type="predicted"/>
<feature type="transmembrane region" description="Helical" evidence="2">
    <location>
        <begin position="73"/>
        <end position="92"/>
    </location>
</feature>
<dbReference type="WBParaSite" id="Hba_06708">
    <property type="protein sequence ID" value="Hba_06708"/>
    <property type="gene ID" value="Hba_06708"/>
</dbReference>
<dbReference type="Proteomes" id="UP000095283">
    <property type="component" value="Unplaced"/>
</dbReference>
<evidence type="ECO:0000313" key="4">
    <source>
        <dbReference type="WBParaSite" id="Hba_06708"/>
    </source>
</evidence>
<dbReference type="InterPro" id="IPR019169">
    <property type="entry name" value="Transmembrane_26"/>
</dbReference>
<evidence type="ECO:0000256" key="2">
    <source>
        <dbReference type="SAM" id="Phobius"/>
    </source>
</evidence>
<keyword evidence="2" id="KW-0812">Transmembrane</keyword>
<dbReference type="PANTHER" id="PTHR22168">
    <property type="entry name" value="TMEM26 PROTEIN"/>
    <property type="match status" value="1"/>
</dbReference>
<feature type="transmembrane region" description="Helical" evidence="2">
    <location>
        <begin position="47"/>
        <end position="67"/>
    </location>
</feature>
<feature type="region of interest" description="Disordered" evidence="1">
    <location>
        <begin position="1"/>
        <end position="22"/>
    </location>
</feature>
<dbReference type="AlphaFoldDB" id="A0A1I7WNI2"/>
<accession>A0A1I7WNI2</accession>
<keyword evidence="2" id="KW-0472">Membrane</keyword>
<keyword evidence="3" id="KW-1185">Reference proteome</keyword>
<dbReference type="PANTHER" id="PTHR22168:SF8">
    <property type="entry name" value="TRANSMEMBRANE PROTEIN 26"/>
    <property type="match status" value="1"/>
</dbReference>
<reference evidence="4" key="1">
    <citation type="submission" date="2016-11" db="UniProtKB">
        <authorList>
            <consortium name="WormBaseParasite"/>
        </authorList>
    </citation>
    <scope>IDENTIFICATION</scope>
</reference>
<evidence type="ECO:0000313" key="3">
    <source>
        <dbReference type="Proteomes" id="UP000095283"/>
    </source>
</evidence>
<feature type="compositionally biased region" description="Low complexity" evidence="1">
    <location>
        <begin position="7"/>
        <end position="19"/>
    </location>
</feature>
<protein>
    <submittedName>
        <fullName evidence="4">DUF805 domain-containing protein</fullName>
    </submittedName>
</protein>
<evidence type="ECO:0000256" key="1">
    <source>
        <dbReference type="SAM" id="MobiDB-lite"/>
    </source>
</evidence>
<name>A0A1I7WNI2_HETBA</name>
<keyword evidence="2" id="KW-1133">Transmembrane helix</keyword>
<dbReference type="Pfam" id="PF09772">
    <property type="entry name" value="Tmem26"/>
    <property type="match status" value="1"/>
</dbReference>
<organism evidence="3 4">
    <name type="scientific">Heterorhabditis bacteriophora</name>
    <name type="common">Entomopathogenic nematode worm</name>
    <dbReference type="NCBI Taxonomy" id="37862"/>
    <lineage>
        <taxon>Eukaryota</taxon>
        <taxon>Metazoa</taxon>
        <taxon>Ecdysozoa</taxon>
        <taxon>Nematoda</taxon>
        <taxon>Chromadorea</taxon>
        <taxon>Rhabditida</taxon>
        <taxon>Rhabditina</taxon>
        <taxon>Rhabditomorpha</taxon>
        <taxon>Strongyloidea</taxon>
        <taxon>Heterorhabditidae</taxon>
        <taxon>Heterorhabditis</taxon>
    </lineage>
</organism>
<sequence>MTYPPLSTSKSSRSRFTSSGKQHRINLQPQPVDVDGTHVLISIGRAILARILFIVHSMATIWQTVSIEGRDGVWGFALISLLIVFEGSYAVIMRAGDERKWRTRGRASSTAPRATTSGYTYNWEVDASERRHQQRPAFSNTPCLSGKQIHKLRPSHNYLCLGHIRRRRMGNNPSKLPPRYPISPGMIIQRIKAVVTSFNLSNIRSAYINLINTIKNYVTFYRAFILLNDRYIHPKPPSLDIDMLNASLRDNQRKTNQRKRKTKHLKSEDRQYLYNYKRKYSDRKDIDVLEEASA</sequence>